<sequence length="188" mass="21909">IQGESKIPLSKRPRLNDNEWSNYCNKISEIAKRLSDIGLPMSYHEHMGTIIQSEQDIYRLLDNTDDKTSLLFDTGHIFFAKGDYESILKKYISRVNHVHCKDIRKEILNKSLSNDLSFRDSFLEGVFTVPGDGYINYKPLFETLYDNKYSKWLIVEAEQDPKKANPLKFAKIGYKYLNKILTEVGYQI</sequence>
<dbReference type="InterPro" id="IPR036237">
    <property type="entry name" value="Xyl_isomerase-like_sf"/>
</dbReference>
<name>A0A382I3K0_9ZZZZ</name>
<dbReference type="InterPro" id="IPR013022">
    <property type="entry name" value="Xyl_isomerase-like_TIM-brl"/>
</dbReference>
<dbReference type="SUPFAM" id="SSF51658">
    <property type="entry name" value="Xylose isomerase-like"/>
    <property type="match status" value="1"/>
</dbReference>
<organism evidence="2">
    <name type="scientific">marine metagenome</name>
    <dbReference type="NCBI Taxonomy" id="408172"/>
    <lineage>
        <taxon>unclassified sequences</taxon>
        <taxon>metagenomes</taxon>
        <taxon>ecological metagenomes</taxon>
    </lineage>
</organism>
<proteinExistence type="predicted"/>
<dbReference type="PANTHER" id="PTHR12110">
    <property type="entry name" value="HYDROXYPYRUVATE ISOMERASE"/>
    <property type="match status" value="1"/>
</dbReference>
<reference evidence="2" key="1">
    <citation type="submission" date="2018-05" db="EMBL/GenBank/DDBJ databases">
        <authorList>
            <person name="Lanie J.A."/>
            <person name="Ng W.-L."/>
            <person name="Kazmierczak K.M."/>
            <person name="Andrzejewski T.M."/>
            <person name="Davidsen T.M."/>
            <person name="Wayne K.J."/>
            <person name="Tettelin H."/>
            <person name="Glass J.I."/>
            <person name="Rusch D."/>
            <person name="Podicherti R."/>
            <person name="Tsui H.-C.T."/>
            <person name="Winkler M.E."/>
        </authorList>
    </citation>
    <scope>NUCLEOTIDE SEQUENCE</scope>
</reference>
<dbReference type="PANTHER" id="PTHR12110:SF41">
    <property type="entry name" value="INOSOSE DEHYDRATASE"/>
    <property type="match status" value="1"/>
</dbReference>
<protein>
    <recommendedName>
        <fullName evidence="1">Xylose isomerase-like TIM barrel domain-containing protein</fullName>
    </recommendedName>
</protein>
<dbReference type="InterPro" id="IPR050312">
    <property type="entry name" value="IolE/XylAMocC-like"/>
</dbReference>
<feature type="domain" description="Xylose isomerase-like TIM barrel" evidence="1">
    <location>
        <begin position="16"/>
        <end position="165"/>
    </location>
</feature>
<accession>A0A382I3K0</accession>
<dbReference type="EMBL" id="UINC01064889">
    <property type="protein sequence ID" value="SVB93985.1"/>
    <property type="molecule type" value="Genomic_DNA"/>
</dbReference>
<dbReference type="AlphaFoldDB" id="A0A382I3K0"/>
<evidence type="ECO:0000259" key="1">
    <source>
        <dbReference type="Pfam" id="PF01261"/>
    </source>
</evidence>
<evidence type="ECO:0000313" key="2">
    <source>
        <dbReference type="EMBL" id="SVB93985.1"/>
    </source>
</evidence>
<gene>
    <name evidence="2" type="ORF">METZ01_LOCUS246839</name>
</gene>
<dbReference type="Gene3D" id="3.20.20.150">
    <property type="entry name" value="Divalent-metal-dependent TIM barrel enzymes"/>
    <property type="match status" value="1"/>
</dbReference>
<feature type="non-terminal residue" evidence="2">
    <location>
        <position position="1"/>
    </location>
</feature>
<dbReference type="Pfam" id="PF01261">
    <property type="entry name" value="AP_endonuc_2"/>
    <property type="match status" value="1"/>
</dbReference>